<dbReference type="EMBL" id="CP011110">
    <property type="protein sequence ID" value="AKA26388.1"/>
    <property type="molecule type" value="Genomic_DNA"/>
</dbReference>
<organism evidence="1 2">
    <name type="scientific">Pseudomonas chlororaphis</name>
    <dbReference type="NCBI Taxonomy" id="587753"/>
    <lineage>
        <taxon>Bacteria</taxon>
        <taxon>Pseudomonadati</taxon>
        <taxon>Pseudomonadota</taxon>
        <taxon>Gammaproteobacteria</taxon>
        <taxon>Pseudomonadales</taxon>
        <taxon>Pseudomonadaceae</taxon>
        <taxon>Pseudomonas</taxon>
    </lineage>
</organism>
<evidence type="ECO:0000313" key="1">
    <source>
        <dbReference type="EMBL" id="AKA26388.1"/>
    </source>
</evidence>
<sequence length="49" mass="5301">MEKTEQLLGAASVPDSPKIGKKAANKIELRVFAPVIYSAGWRMGMANPQ</sequence>
<dbReference type="AlphaFoldDB" id="A0A0D5Y4Z2"/>
<dbReference type="KEGG" id="pcz:PCL1606_49410"/>
<proteinExistence type="predicted"/>
<evidence type="ECO:0000313" key="2">
    <source>
        <dbReference type="Proteomes" id="UP000032748"/>
    </source>
</evidence>
<protein>
    <submittedName>
        <fullName evidence="1">Uncharacterized protein</fullName>
    </submittedName>
</protein>
<gene>
    <name evidence="1" type="ORF">PCL1606_49410</name>
</gene>
<reference evidence="1 2" key="1">
    <citation type="journal article" date="2015" name="Mol. Plant Microbe Interact.">
        <title>Comparative Genomic Analysis of Pseudomonas chlororaphis PCL1606 Reveals New Insight into Antifungal Compounds Involved in Biocontrol.</title>
        <authorList>
            <person name="Calderon C.E."/>
            <person name="Ramos C."/>
            <person name="de Vicente A."/>
            <person name="Cazorla F.M."/>
        </authorList>
    </citation>
    <scope>NUCLEOTIDE SEQUENCE [LARGE SCALE GENOMIC DNA]</scope>
    <source>
        <strain evidence="1 2">PCL1606</strain>
    </source>
</reference>
<name>A0A0D5Y4Z2_9PSED</name>
<accession>A0A0D5Y4Z2</accession>
<dbReference type="Proteomes" id="UP000032748">
    <property type="component" value="Chromosome"/>
</dbReference>